<keyword evidence="1" id="KW-1133">Transmembrane helix</keyword>
<dbReference type="RefSeq" id="WP_105039937.1">
    <property type="nucleotide sequence ID" value="NZ_PPSL01000004.1"/>
</dbReference>
<evidence type="ECO:0000313" key="2">
    <source>
        <dbReference type="EMBL" id="PQJ09928.1"/>
    </source>
</evidence>
<dbReference type="OrthoDB" id="675987at2"/>
<evidence type="ECO:0000313" key="3">
    <source>
        <dbReference type="Proteomes" id="UP000239872"/>
    </source>
</evidence>
<comment type="caution">
    <text evidence="2">The sequence shown here is derived from an EMBL/GenBank/DDBJ whole genome shotgun (WGS) entry which is preliminary data.</text>
</comment>
<reference evidence="2 3" key="1">
    <citation type="submission" date="2018-01" db="EMBL/GenBank/DDBJ databases">
        <title>A novel member of the phylum Bacteroidetes isolated from glacier ice.</title>
        <authorList>
            <person name="Liu Q."/>
            <person name="Xin Y.-H."/>
        </authorList>
    </citation>
    <scope>NUCLEOTIDE SEQUENCE [LARGE SCALE GENOMIC DNA]</scope>
    <source>
        <strain evidence="2 3">RB1R16</strain>
    </source>
</reference>
<protein>
    <submittedName>
        <fullName evidence="2">Uncharacterized protein</fullName>
    </submittedName>
</protein>
<feature type="transmembrane region" description="Helical" evidence="1">
    <location>
        <begin position="98"/>
        <end position="116"/>
    </location>
</feature>
<gene>
    <name evidence="2" type="ORF">CJD36_014580</name>
</gene>
<dbReference type="Proteomes" id="UP000239872">
    <property type="component" value="Unassembled WGS sequence"/>
</dbReference>
<dbReference type="EMBL" id="PPSL01000004">
    <property type="protein sequence ID" value="PQJ09928.1"/>
    <property type="molecule type" value="Genomic_DNA"/>
</dbReference>
<accession>A0A2S7ST95</accession>
<feature type="transmembrane region" description="Helical" evidence="1">
    <location>
        <begin position="74"/>
        <end position="92"/>
    </location>
</feature>
<proteinExistence type="predicted"/>
<organism evidence="2 3">
    <name type="scientific">Flavipsychrobacter stenotrophus</name>
    <dbReference type="NCBI Taxonomy" id="2077091"/>
    <lineage>
        <taxon>Bacteria</taxon>
        <taxon>Pseudomonadati</taxon>
        <taxon>Bacteroidota</taxon>
        <taxon>Chitinophagia</taxon>
        <taxon>Chitinophagales</taxon>
        <taxon>Chitinophagaceae</taxon>
        <taxon>Flavipsychrobacter</taxon>
    </lineage>
</organism>
<keyword evidence="3" id="KW-1185">Reference proteome</keyword>
<keyword evidence="1" id="KW-0472">Membrane</keyword>
<evidence type="ECO:0000256" key="1">
    <source>
        <dbReference type="SAM" id="Phobius"/>
    </source>
</evidence>
<name>A0A2S7ST95_9BACT</name>
<keyword evidence="1" id="KW-0812">Transmembrane</keyword>
<dbReference type="AlphaFoldDB" id="A0A2S7ST95"/>
<feature type="transmembrane region" description="Helical" evidence="1">
    <location>
        <begin position="44"/>
        <end position="62"/>
    </location>
</feature>
<sequence length="203" mass="22788">MEYKLQLVDEKVKQQQVTALHLITSLAFLGAGAIIFVYNYVITYWGLALLIIALGLLVLTIAKNKMVTSPANNTKLRIAELIIALALLGYSISQQWRFPMGMFAVLSAVLAFSLFWERKANAAQFVIVSEEGIDIPAGVRKKLLEWAGVEEVLWRYGTLSIDCTDNHLYQWNVLPATFGQDAFEAFCKAQVAANMDKRPKNDW</sequence>
<feature type="transmembrane region" description="Helical" evidence="1">
    <location>
        <begin position="20"/>
        <end position="38"/>
    </location>
</feature>